<evidence type="ECO:0000313" key="2">
    <source>
        <dbReference type="EMBL" id="GGE45832.1"/>
    </source>
</evidence>
<organism evidence="2 3">
    <name type="scientific">Actibacterium pelagium</name>
    <dbReference type="NCBI Taxonomy" id="2029103"/>
    <lineage>
        <taxon>Bacteria</taxon>
        <taxon>Pseudomonadati</taxon>
        <taxon>Pseudomonadota</taxon>
        <taxon>Alphaproteobacteria</taxon>
        <taxon>Rhodobacterales</taxon>
        <taxon>Roseobacteraceae</taxon>
        <taxon>Actibacterium</taxon>
    </lineage>
</organism>
<dbReference type="AlphaFoldDB" id="A0A917EIP6"/>
<dbReference type="RefSeq" id="WP_095595982.1">
    <property type="nucleotide sequence ID" value="NZ_BMKN01000001.1"/>
</dbReference>
<gene>
    <name evidence="2" type="ORF">GCM10011517_11870</name>
</gene>
<name>A0A917EIP6_9RHOB</name>
<proteinExistence type="predicted"/>
<evidence type="ECO:0000313" key="3">
    <source>
        <dbReference type="Proteomes" id="UP000606730"/>
    </source>
</evidence>
<feature type="chain" id="PRO_5037817178" description="Lipoprotein" evidence="1">
    <location>
        <begin position="20"/>
        <end position="100"/>
    </location>
</feature>
<feature type="signal peptide" evidence="1">
    <location>
        <begin position="1"/>
        <end position="19"/>
    </location>
</feature>
<evidence type="ECO:0008006" key="4">
    <source>
        <dbReference type="Google" id="ProtNLM"/>
    </source>
</evidence>
<sequence>MMRLSFICAVSLASFGVLAGCATPEPKVPISAKAAAAMPEGVEITDLRRLSNGCYFIVQQIGPRTISRPLEGPDGLQVCDEVPLEQMLSPSRVVVNERAI</sequence>
<keyword evidence="1" id="KW-0732">Signal</keyword>
<keyword evidence="3" id="KW-1185">Reference proteome</keyword>
<comment type="caution">
    <text evidence="2">The sequence shown here is derived from an EMBL/GenBank/DDBJ whole genome shotgun (WGS) entry which is preliminary data.</text>
</comment>
<reference evidence="2" key="1">
    <citation type="journal article" date="2014" name="Int. J. Syst. Evol. Microbiol.">
        <title>Complete genome sequence of Corynebacterium casei LMG S-19264T (=DSM 44701T), isolated from a smear-ripened cheese.</title>
        <authorList>
            <consortium name="US DOE Joint Genome Institute (JGI-PGF)"/>
            <person name="Walter F."/>
            <person name="Albersmeier A."/>
            <person name="Kalinowski J."/>
            <person name="Ruckert C."/>
        </authorList>
    </citation>
    <scope>NUCLEOTIDE SEQUENCE</scope>
    <source>
        <strain evidence="2">CGMCC 1.16012</strain>
    </source>
</reference>
<dbReference type="PROSITE" id="PS51257">
    <property type="entry name" value="PROKAR_LIPOPROTEIN"/>
    <property type="match status" value="1"/>
</dbReference>
<accession>A0A917EIP6</accession>
<dbReference type="Proteomes" id="UP000606730">
    <property type="component" value="Unassembled WGS sequence"/>
</dbReference>
<reference evidence="2" key="2">
    <citation type="submission" date="2020-09" db="EMBL/GenBank/DDBJ databases">
        <authorList>
            <person name="Sun Q."/>
            <person name="Zhou Y."/>
        </authorList>
    </citation>
    <scope>NUCLEOTIDE SEQUENCE</scope>
    <source>
        <strain evidence="2">CGMCC 1.16012</strain>
    </source>
</reference>
<protein>
    <recommendedName>
        <fullName evidence="4">Lipoprotein</fullName>
    </recommendedName>
</protein>
<dbReference type="EMBL" id="BMKN01000001">
    <property type="protein sequence ID" value="GGE45832.1"/>
    <property type="molecule type" value="Genomic_DNA"/>
</dbReference>
<evidence type="ECO:0000256" key="1">
    <source>
        <dbReference type="SAM" id="SignalP"/>
    </source>
</evidence>